<proteinExistence type="predicted"/>
<dbReference type="EMBL" id="JAPQKO010000002">
    <property type="protein sequence ID" value="KAJ5179320.1"/>
    <property type="molecule type" value="Genomic_DNA"/>
</dbReference>
<reference evidence="2" key="2">
    <citation type="journal article" date="2023" name="IMA Fungus">
        <title>Comparative genomic study of the Penicillium genus elucidates a diverse pangenome and 15 lateral gene transfer events.</title>
        <authorList>
            <person name="Petersen C."/>
            <person name="Sorensen T."/>
            <person name="Nielsen M.R."/>
            <person name="Sondergaard T.E."/>
            <person name="Sorensen J.L."/>
            <person name="Fitzpatrick D.A."/>
            <person name="Frisvad J.C."/>
            <person name="Nielsen K.L."/>
        </authorList>
    </citation>
    <scope>NUCLEOTIDE SEQUENCE</scope>
    <source>
        <strain evidence="2">IBT 21917</strain>
    </source>
</reference>
<feature type="region of interest" description="Disordered" evidence="1">
    <location>
        <begin position="35"/>
        <end position="54"/>
    </location>
</feature>
<gene>
    <name evidence="2" type="ORF">N7492_002530</name>
</gene>
<comment type="caution">
    <text evidence="2">The sequence shown here is derived from an EMBL/GenBank/DDBJ whole genome shotgun (WGS) entry which is preliminary data.</text>
</comment>
<organism evidence="2 3">
    <name type="scientific">Penicillium capsulatum</name>
    <dbReference type="NCBI Taxonomy" id="69766"/>
    <lineage>
        <taxon>Eukaryota</taxon>
        <taxon>Fungi</taxon>
        <taxon>Dikarya</taxon>
        <taxon>Ascomycota</taxon>
        <taxon>Pezizomycotina</taxon>
        <taxon>Eurotiomycetes</taxon>
        <taxon>Eurotiomycetidae</taxon>
        <taxon>Eurotiales</taxon>
        <taxon>Aspergillaceae</taxon>
        <taxon>Penicillium</taxon>
    </lineage>
</organism>
<protein>
    <submittedName>
        <fullName evidence="2">Uncharacterized protein</fullName>
    </submittedName>
</protein>
<evidence type="ECO:0000313" key="3">
    <source>
        <dbReference type="Proteomes" id="UP001146351"/>
    </source>
</evidence>
<keyword evidence="3" id="KW-1185">Reference proteome</keyword>
<evidence type="ECO:0000256" key="1">
    <source>
        <dbReference type="SAM" id="MobiDB-lite"/>
    </source>
</evidence>
<accession>A0A9W9LVS4</accession>
<dbReference type="Proteomes" id="UP001146351">
    <property type="component" value="Unassembled WGS sequence"/>
</dbReference>
<sequence length="137" mass="14908">MQGTPGLSDNLIWPSIAEAHFNRASIGPHDRPQLMLPGHADDVQRPTRIQRPSLVGPEEKVQFWIAGRSSLGDVWPHLHAPRRTSLKRNDISIPGAKRETGTAAEEPLQVVATATWSATRATRIAAARGAGSRQGLR</sequence>
<reference evidence="2" key="1">
    <citation type="submission" date="2022-11" db="EMBL/GenBank/DDBJ databases">
        <authorList>
            <person name="Petersen C."/>
        </authorList>
    </citation>
    <scope>NUCLEOTIDE SEQUENCE</scope>
    <source>
        <strain evidence="2">IBT 21917</strain>
    </source>
</reference>
<name>A0A9W9LVS4_9EURO</name>
<evidence type="ECO:0000313" key="2">
    <source>
        <dbReference type="EMBL" id="KAJ5179320.1"/>
    </source>
</evidence>
<dbReference type="AlphaFoldDB" id="A0A9W9LVS4"/>